<sequence>MHVHDLVSNHLVVVDSATMDPLAVRMTLSITRRHTIAASALTEVVVGQFGECGGMGFGKSTCRSSRSCRFK</sequence>
<dbReference type="AlphaFoldDB" id="A0AA88CNP1"/>
<accession>A0AA88CNP1</accession>
<comment type="caution">
    <text evidence="1">The sequence shown here is derived from an EMBL/GenBank/DDBJ whole genome shotgun (WGS) entry which is preliminary data.</text>
</comment>
<evidence type="ECO:0000313" key="2">
    <source>
        <dbReference type="Proteomes" id="UP001187192"/>
    </source>
</evidence>
<organism evidence="1 2">
    <name type="scientific">Ficus carica</name>
    <name type="common">Common fig</name>
    <dbReference type="NCBI Taxonomy" id="3494"/>
    <lineage>
        <taxon>Eukaryota</taxon>
        <taxon>Viridiplantae</taxon>
        <taxon>Streptophyta</taxon>
        <taxon>Embryophyta</taxon>
        <taxon>Tracheophyta</taxon>
        <taxon>Spermatophyta</taxon>
        <taxon>Magnoliopsida</taxon>
        <taxon>eudicotyledons</taxon>
        <taxon>Gunneridae</taxon>
        <taxon>Pentapetalae</taxon>
        <taxon>rosids</taxon>
        <taxon>fabids</taxon>
        <taxon>Rosales</taxon>
        <taxon>Moraceae</taxon>
        <taxon>Ficeae</taxon>
        <taxon>Ficus</taxon>
    </lineage>
</organism>
<reference evidence="1" key="1">
    <citation type="submission" date="2023-07" db="EMBL/GenBank/DDBJ databases">
        <title>draft genome sequence of fig (Ficus carica).</title>
        <authorList>
            <person name="Takahashi T."/>
            <person name="Nishimura K."/>
        </authorList>
    </citation>
    <scope>NUCLEOTIDE SEQUENCE</scope>
</reference>
<keyword evidence="2" id="KW-1185">Reference proteome</keyword>
<proteinExistence type="predicted"/>
<evidence type="ECO:0000313" key="1">
    <source>
        <dbReference type="EMBL" id="GMN24880.1"/>
    </source>
</evidence>
<gene>
    <name evidence="1" type="ORF">TIFTF001_000723</name>
</gene>
<protein>
    <submittedName>
        <fullName evidence="1">Uncharacterized protein</fullName>
    </submittedName>
</protein>
<dbReference type="EMBL" id="BTGU01000001">
    <property type="protein sequence ID" value="GMN24880.1"/>
    <property type="molecule type" value="Genomic_DNA"/>
</dbReference>
<name>A0AA88CNP1_FICCA</name>
<dbReference type="Proteomes" id="UP001187192">
    <property type="component" value="Unassembled WGS sequence"/>
</dbReference>